<evidence type="ECO:0000313" key="4">
    <source>
        <dbReference type="Proteomes" id="UP001228113"/>
    </source>
</evidence>
<keyword evidence="4" id="KW-1185">Reference proteome</keyword>
<evidence type="ECO:0008006" key="5">
    <source>
        <dbReference type="Google" id="ProtNLM"/>
    </source>
</evidence>
<dbReference type="SUPFAM" id="SSF81901">
    <property type="entry name" value="HCP-like"/>
    <property type="match status" value="2"/>
</dbReference>
<keyword evidence="2" id="KW-0732">Signal</keyword>
<proteinExistence type="predicted"/>
<feature type="signal peptide" evidence="2">
    <location>
        <begin position="1"/>
        <end position="20"/>
    </location>
</feature>
<dbReference type="Gene3D" id="1.25.40.10">
    <property type="entry name" value="Tetratricopeptide repeat domain"/>
    <property type="match status" value="2"/>
</dbReference>
<dbReference type="InterPro" id="IPR050767">
    <property type="entry name" value="Sel1_AlgK"/>
</dbReference>
<dbReference type="EMBL" id="AP027081">
    <property type="protein sequence ID" value="BDU77605.1"/>
    <property type="molecule type" value="Genomic_DNA"/>
</dbReference>
<evidence type="ECO:0000256" key="1">
    <source>
        <dbReference type="SAM" id="MobiDB-lite"/>
    </source>
</evidence>
<feature type="region of interest" description="Disordered" evidence="1">
    <location>
        <begin position="201"/>
        <end position="222"/>
    </location>
</feature>
<sequence>MPPLPHPSLALVLLAGAALAAGAVLGTRHAPGPDDPVWRLRWGAWRVLARLGRNPGATWHRRGLAQGDPERGVPCLEEAARYDHPEAHFELGLWYEEGGHGPGSRDRAARHYRAAAEAGHAEACFRLAELLGWGIGPARDPGVALRWYQRSAQGGFRPAMEALARIYETADGVPEDLEKSVAWTLQAREAEPAPLRCSRFARPSPARAPAPEPGPEAGPNAEADARFRLGMGLLSEGRDPAAALGWLRRAAEGGHLEAMGELGRLLAETGDPEGEVWLRRAAALGHPGAQVRLGHLRGRTAAGPGRG</sequence>
<dbReference type="AlphaFoldDB" id="A0AA48GXU6"/>
<protein>
    <recommendedName>
        <fullName evidence="5">Sel1 repeat family protein</fullName>
    </recommendedName>
</protein>
<gene>
    <name evidence="3" type="ORF">METESE_25630</name>
</gene>
<feature type="chain" id="PRO_5041282594" description="Sel1 repeat family protein" evidence="2">
    <location>
        <begin position="21"/>
        <end position="307"/>
    </location>
</feature>
<evidence type="ECO:0000256" key="2">
    <source>
        <dbReference type="SAM" id="SignalP"/>
    </source>
</evidence>
<dbReference type="KEGG" id="msea:METESE_25630"/>
<accession>A0AA48GXU6</accession>
<feature type="compositionally biased region" description="Pro residues" evidence="1">
    <location>
        <begin position="206"/>
        <end position="216"/>
    </location>
</feature>
<dbReference type="SMART" id="SM00671">
    <property type="entry name" value="SEL1"/>
    <property type="match status" value="5"/>
</dbReference>
<organism evidence="3 4">
    <name type="scientific">Mesoterricola sediminis</name>
    <dbReference type="NCBI Taxonomy" id="2927980"/>
    <lineage>
        <taxon>Bacteria</taxon>
        <taxon>Pseudomonadati</taxon>
        <taxon>Acidobacteriota</taxon>
        <taxon>Holophagae</taxon>
        <taxon>Holophagales</taxon>
        <taxon>Holophagaceae</taxon>
        <taxon>Mesoterricola</taxon>
    </lineage>
</organism>
<dbReference type="InterPro" id="IPR011990">
    <property type="entry name" value="TPR-like_helical_dom_sf"/>
</dbReference>
<dbReference type="Proteomes" id="UP001228113">
    <property type="component" value="Chromosome"/>
</dbReference>
<reference evidence="3" key="1">
    <citation type="journal article" date="2023" name="Int. J. Syst. Evol. Microbiol.">
        <title>Mesoterricola silvestris gen. nov., sp. nov., Mesoterricola sediminis sp. nov., Geothrix oryzae sp. nov., Geothrix edaphica sp. nov., Geothrix rubra sp. nov., and Geothrix limicola sp. nov., six novel members of Acidobacteriota isolated from soils.</title>
        <authorList>
            <person name="Itoh H."/>
            <person name="Sugisawa Y."/>
            <person name="Mise K."/>
            <person name="Xu Z."/>
            <person name="Kuniyasu M."/>
            <person name="Ushijima N."/>
            <person name="Kawano K."/>
            <person name="Kobayashi E."/>
            <person name="Shiratori Y."/>
            <person name="Masuda Y."/>
            <person name="Senoo K."/>
        </authorList>
    </citation>
    <scope>NUCLEOTIDE SEQUENCE</scope>
    <source>
        <strain evidence="3">W786</strain>
    </source>
</reference>
<dbReference type="PANTHER" id="PTHR11102">
    <property type="entry name" value="SEL-1-LIKE PROTEIN"/>
    <property type="match status" value="1"/>
</dbReference>
<dbReference type="Pfam" id="PF08238">
    <property type="entry name" value="Sel1"/>
    <property type="match status" value="5"/>
</dbReference>
<dbReference type="RefSeq" id="WP_243346269.1">
    <property type="nucleotide sequence ID" value="NZ_AP027081.1"/>
</dbReference>
<dbReference type="PANTHER" id="PTHR11102:SF160">
    <property type="entry name" value="ERAD-ASSOCIATED E3 UBIQUITIN-PROTEIN LIGASE COMPONENT HRD3"/>
    <property type="match status" value="1"/>
</dbReference>
<name>A0AA48GXU6_9BACT</name>
<evidence type="ECO:0000313" key="3">
    <source>
        <dbReference type="EMBL" id="BDU77605.1"/>
    </source>
</evidence>
<dbReference type="InterPro" id="IPR006597">
    <property type="entry name" value="Sel1-like"/>
</dbReference>